<dbReference type="PANTHER" id="PTHR44376:SF22">
    <property type="entry name" value="TRANSCRIPTIONAL COREPRESSOR LEUNIG_HOMOLOG"/>
    <property type="match status" value="1"/>
</dbReference>
<comment type="caution">
    <text evidence="5">The sequence shown here is derived from an EMBL/GenBank/DDBJ whole genome shotgun (WGS) entry which is preliminary data.</text>
</comment>
<dbReference type="SMART" id="SM00667">
    <property type="entry name" value="LisH"/>
    <property type="match status" value="1"/>
</dbReference>
<gene>
    <name evidence="5" type="ORF">LLUT_LOCUS3822</name>
</gene>
<sequence length="680" mass="74849">MADDLYEWDASKMLDVYIHDYLVKNKLHASANAFKTESNLPDRTPPIQNTPQGFLFEWWFVYWDIYLARRFNQQCSASAVAYVETLKAKAIEGPLPMQQLKATPEHSEQLQQGDSNLSAEKMFEEGMRPSSSMGSAASLTPIVANRMALTKSTSHQGHLVRDHSGNASTALQQDVEGEVNLGATPMSSPMDQSVFQGKMVQLVPVLRSAGLHQGNTSLPRKGLVRAGTDRPTPSLGVQPHMRNLARKNQILDSEWQRVTARAQAILSSRYGQSDGTRLQSGSSENDRKRKQSTFSGAANINVGGNRVSLALISEPLLLTADDGMNTESSMQHVNNMQKKMLMDGTNLLENMEWFGGGGTSGDNMEFFQSDGGESGNAYGTIKQSDIISGFSFVELHCIRTSNSKITCCDFSSDGKFLASAGHDKKVFMWNMESSKTEITPEDHTSVISDVRFRPNSSGLATSSFDNCVRLWDAANSKYCMQECRVHNSAVMSLDFHPKKTDLLCVADIESEIQYWDISTFSFIRSFKGGNAKVRFQPGAGQVLAAAYDNGVSIFDAETGIQIYSLQGHPEAVRYICWDANGGTLASMSPNMVKIWSLISGECINEYNSSIQNQFQSCTFHPINSTMLVIGGNSYLEVWDMGVNKNMTIPAHEDVISALVHSPVTGMVASASYDGFVKLWK</sequence>
<protein>
    <submittedName>
        <fullName evidence="5">Uncharacterized protein</fullName>
    </submittedName>
</protein>
<dbReference type="PROSITE" id="PS50294">
    <property type="entry name" value="WD_REPEATS_REGION"/>
    <property type="match status" value="3"/>
</dbReference>
<dbReference type="PROSITE" id="PS50896">
    <property type="entry name" value="LISH"/>
    <property type="match status" value="1"/>
</dbReference>
<feature type="region of interest" description="Disordered" evidence="4">
    <location>
        <begin position="213"/>
        <end position="237"/>
    </location>
</feature>
<dbReference type="InterPro" id="IPR044716">
    <property type="entry name" value="LEUNIG-like"/>
</dbReference>
<dbReference type="InterPro" id="IPR006594">
    <property type="entry name" value="LisH"/>
</dbReference>
<evidence type="ECO:0000256" key="1">
    <source>
        <dbReference type="ARBA" id="ARBA00022574"/>
    </source>
</evidence>
<dbReference type="AlphaFoldDB" id="A0AAV1W0W5"/>
<feature type="repeat" description="WD" evidence="3">
    <location>
        <begin position="648"/>
        <end position="680"/>
    </location>
</feature>
<dbReference type="InterPro" id="IPR015943">
    <property type="entry name" value="WD40/YVTN_repeat-like_dom_sf"/>
</dbReference>
<evidence type="ECO:0000256" key="3">
    <source>
        <dbReference type="PROSITE-ProRule" id="PRU00221"/>
    </source>
</evidence>
<dbReference type="GO" id="GO:0003714">
    <property type="term" value="F:transcription corepressor activity"/>
    <property type="evidence" value="ECO:0007669"/>
    <property type="project" value="InterPro"/>
</dbReference>
<dbReference type="CDD" id="cd00200">
    <property type="entry name" value="WD40"/>
    <property type="match status" value="1"/>
</dbReference>
<dbReference type="Gene3D" id="2.130.10.10">
    <property type="entry name" value="YVTN repeat-like/Quinoprotein amine dehydrogenase"/>
    <property type="match status" value="2"/>
</dbReference>
<feature type="repeat" description="WD" evidence="3">
    <location>
        <begin position="483"/>
        <end position="525"/>
    </location>
</feature>
<dbReference type="PROSITE" id="PS50082">
    <property type="entry name" value="WD_REPEATS_2"/>
    <property type="match status" value="4"/>
</dbReference>
<feature type="region of interest" description="Disordered" evidence="4">
    <location>
        <begin position="270"/>
        <end position="293"/>
    </location>
</feature>
<evidence type="ECO:0000256" key="4">
    <source>
        <dbReference type="SAM" id="MobiDB-lite"/>
    </source>
</evidence>
<feature type="repeat" description="WD" evidence="3">
    <location>
        <begin position="440"/>
        <end position="481"/>
    </location>
</feature>
<dbReference type="EMBL" id="CAXHTB010000003">
    <property type="protein sequence ID" value="CAL0302762.1"/>
    <property type="molecule type" value="Genomic_DNA"/>
</dbReference>
<keyword evidence="6" id="KW-1185">Reference proteome</keyword>
<dbReference type="PANTHER" id="PTHR44376">
    <property type="entry name" value="TRANSCRIPTIONAL REGULATOR OF FILAMENTOUS GROWTH FLO8"/>
    <property type="match status" value="1"/>
</dbReference>
<dbReference type="PROSITE" id="PS00678">
    <property type="entry name" value="WD_REPEATS_1"/>
    <property type="match status" value="1"/>
</dbReference>
<reference evidence="5 6" key="1">
    <citation type="submission" date="2024-03" db="EMBL/GenBank/DDBJ databases">
        <authorList>
            <person name="Martinez-Hernandez J."/>
        </authorList>
    </citation>
    <scope>NUCLEOTIDE SEQUENCE [LARGE SCALE GENOMIC DNA]</scope>
</reference>
<keyword evidence="1 3" id="KW-0853">WD repeat</keyword>
<keyword evidence="2" id="KW-0677">Repeat</keyword>
<name>A0AAV1W0W5_LUPLU</name>
<proteinExistence type="predicted"/>
<dbReference type="SUPFAM" id="SSF50978">
    <property type="entry name" value="WD40 repeat-like"/>
    <property type="match status" value="1"/>
</dbReference>
<evidence type="ECO:0000313" key="6">
    <source>
        <dbReference type="Proteomes" id="UP001497480"/>
    </source>
</evidence>
<dbReference type="SMART" id="SM00320">
    <property type="entry name" value="WD40"/>
    <property type="match status" value="7"/>
</dbReference>
<feature type="compositionally biased region" description="Polar residues" evidence="4">
    <location>
        <begin position="270"/>
        <end position="283"/>
    </location>
</feature>
<dbReference type="InterPro" id="IPR019775">
    <property type="entry name" value="WD40_repeat_CS"/>
</dbReference>
<dbReference type="InterPro" id="IPR036322">
    <property type="entry name" value="WD40_repeat_dom_sf"/>
</dbReference>
<accession>A0AAV1W0W5</accession>
<dbReference type="Proteomes" id="UP001497480">
    <property type="component" value="Unassembled WGS sequence"/>
</dbReference>
<dbReference type="Pfam" id="PF00400">
    <property type="entry name" value="WD40"/>
    <property type="match status" value="4"/>
</dbReference>
<dbReference type="Pfam" id="PF08513">
    <property type="entry name" value="LisH"/>
    <property type="match status" value="1"/>
</dbReference>
<evidence type="ECO:0000313" key="5">
    <source>
        <dbReference type="EMBL" id="CAL0302762.1"/>
    </source>
</evidence>
<feature type="repeat" description="WD" evidence="3">
    <location>
        <begin position="398"/>
        <end position="439"/>
    </location>
</feature>
<organism evidence="5 6">
    <name type="scientific">Lupinus luteus</name>
    <name type="common">European yellow lupine</name>
    <dbReference type="NCBI Taxonomy" id="3873"/>
    <lineage>
        <taxon>Eukaryota</taxon>
        <taxon>Viridiplantae</taxon>
        <taxon>Streptophyta</taxon>
        <taxon>Embryophyta</taxon>
        <taxon>Tracheophyta</taxon>
        <taxon>Spermatophyta</taxon>
        <taxon>Magnoliopsida</taxon>
        <taxon>eudicotyledons</taxon>
        <taxon>Gunneridae</taxon>
        <taxon>Pentapetalae</taxon>
        <taxon>rosids</taxon>
        <taxon>fabids</taxon>
        <taxon>Fabales</taxon>
        <taxon>Fabaceae</taxon>
        <taxon>Papilionoideae</taxon>
        <taxon>50 kb inversion clade</taxon>
        <taxon>genistoids sensu lato</taxon>
        <taxon>core genistoids</taxon>
        <taxon>Genisteae</taxon>
        <taxon>Lupinus</taxon>
    </lineage>
</organism>
<evidence type="ECO:0000256" key="2">
    <source>
        <dbReference type="ARBA" id="ARBA00022737"/>
    </source>
</evidence>
<dbReference type="InterPro" id="IPR001680">
    <property type="entry name" value="WD40_rpt"/>
</dbReference>